<gene>
    <name evidence="1" type="ORF">I79_014296</name>
</gene>
<dbReference type="InParanoid" id="G3HTR8"/>
<dbReference type="Proteomes" id="UP000001075">
    <property type="component" value="Unassembled WGS sequence"/>
</dbReference>
<evidence type="ECO:0000313" key="2">
    <source>
        <dbReference type="Proteomes" id="UP000001075"/>
    </source>
</evidence>
<dbReference type="AlphaFoldDB" id="G3HTR8"/>
<accession>G3HTR8</accession>
<evidence type="ECO:0000313" key="1">
    <source>
        <dbReference type="EMBL" id="EGV98993.1"/>
    </source>
</evidence>
<sequence length="57" mass="6773">MKSCDQFVSMKQDLSNGYLWGGFLLCGRTCWSSDFSLNYRLLEKRFYKVTDGIRLMY</sequence>
<proteinExistence type="predicted"/>
<dbReference type="EMBL" id="JH000717">
    <property type="protein sequence ID" value="EGV98993.1"/>
    <property type="molecule type" value="Genomic_DNA"/>
</dbReference>
<protein>
    <submittedName>
        <fullName evidence="1">Uncharacterized protein</fullName>
    </submittedName>
</protein>
<name>G3HTR8_CRIGR</name>
<organism evidence="1 2">
    <name type="scientific">Cricetulus griseus</name>
    <name type="common">Chinese hamster</name>
    <name type="synonym">Cricetulus barabensis griseus</name>
    <dbReference type="NCBI Taxonomy" id="10029"/>
    <lineage>
        <taxon>Eukaryota</taxon>
        <taxon>Metazoa</taxon>
        <taxon>Chordata</taxon>
        <taxon>Craniata</taxon>
        <taxon>Vertebrata</taxon>
        <taxon>Euteleostomi</taxon>
        <taxon>Mammalia</taxon>
        <taxon>Eutheria</taxon>
        <taxon>Euarchontoglires</taxon>
        <taxon>Glires</taxon>
        <taxon>Rodentia</taxon>
        <taxon>Myomorpha</taxon>
        <taxon>Muroidea</taxon>
        <taxon>Cricetidae</taxon>
        <taxon>Cricetinae</taxon>
        <taxon>Cricetulus</taxon>
    </lineage>
</organism>
<reference evidence="2" key="1">
    <citation type="journal article" date="2011" name="Nat. Biotechnol.">
        <title>The genomic sequence of the Chinese hamster ovary (CHO)-K1 cell line.</title>
        <authorList>
            <person name="Xu X."/>
            <person name="Nagarajan H."/>
            <person name="Lewis N.E."/>
            <person name="Pan S."/>
            <person name="Cai Z."/>
            <person name="Liu X."/>
            <person name="Chen W."/>
            <person name="Xie M."/>
            <person name="Wang W."/>
            <person name="Hammond S."/>
            <person name="Andersen M.R."/>
            <person name="Neff N."/>
            <person name="Passarelli B."/>
            <person name="Koh W."/>
            <person name="Fan H.C."/>
            <person name="Wang J."/>
            <person name="Gui Y."/>
            <person name="Lee K.H."/>
            <person name="Betenbaugh M.J."/>
            <person name="Quake S.R."/>
            <person name="Famili I."/>
            <person name="Palsson B.O."/>
            <person name="Wang J."/>
        </authorList>
    </citation>
    <scope>NUCLEOTIDE SEQUENCE [LARGE SCALE GENOMIC DNA]</scope>
    <source>
        <strain evidence="2">CHO K1 cell line</strain>
    </source>
</reference>